<dbReference type="SUPFAM" id="SSF46565">
    <property type="entry name" value="Chaperone J-domain"/>
    <property type="match status" value="1"/>
</dbReference>
<dbReference type="Proteomes" id="UP000077748">
    <property type="component" value="Chromosome"/>
</dbReference>
<evidence type="ECO:0000259" key="3">
    <source>
        <dbReference type="PROSITE" id="PS50076"/>
    </source>
</evidence>
<organism evidence="4 5">
    <name type="scientific">Pseudomonas citronellolis</name>
    <dbReference type="NCBI Taxonomy" id="53408"/>
    <lineage>
        <taxon>Bacteria</taxon>
        <taxon>Pseudomonadati</taxon>
        <taxon>Pseudomonadota</taxon>
        <taxon>Gammaproteobacteria</taxon>
        <taxon>Pseudomonadales</taxon>
        <taxon>Pseudomonadaceae</taxon>
        <taxon>Pseudomonas</taxon>
    </lineage>
</organism>
<evidence type="ECO:0000256" key="1">
    <source>
        <dbReference type="ARBA" id="ARBA00023186"/>
    </source>
</evidence>
<dbReference type="InterPro" id="IPR050817">
    <property type="entry name" value="DjlA_DnaK_co-chaperone"/>
</dbReference>
<dbReference type="InterPro" id="IPR007791">
    <property type="entry name" value="DjlA_N"/>
</dbReference>
<dbReference type="PROSITE" id="PS50076">
    <property type="entry name" value="DNAJ_2"/>
    <property type="match status" value="1"/>
</dbReference>
<dbReference type="Gene3D" id="1.10.3680.10">
    <property type="entry name" value="TerB-like"/>
    <property type="match status" value="1"/>
</dbReference>
<gene>
    <name evidence="4" type="ORF">A9C11_03320</name>
</gene>
<feature type="transmembrane region" description="Helical" evidence="2">
    <location>
        <begin position="6"/>
        <end position="32"/>
    </location>
</feature>
<reference evidence="4 5" key="1">
    <citation type="submission" date="2016-05" db="EMBL/GenBank/DDBJ databases">
        <title>Genome Sequence of Pseudomonas citronellolis Strain SJTE-3, an Estrogens and Persistent Organic Pollutants degradation strain.</title>
        <authorList>
            <person name="Liang R."/>
        </authorList>
    </citation>
    <scope>NUCLEOTIDE SEQUENCE [LARGE SCALE GENOMIC DNA]</scope>
    <source>
        <strain evidence="4 5">SJTE-3</strain>
    </source>
</reference>
<keyword evidence="2" id="KW-0472">Membrane</keyword>
<keyword evidence="2" id="KW-1133">Transmembrane helix</keyword>
<dbReference type="InterPro" id="IPR036869">
    <property type="entry name" value="J_dom_sf"/>
</dbReference>
<protein>
    <submittedName>
        <fullName evidence="4">Molecular chaperone DjlA</fullName>
    </submittedName>
</protein>
<evidence type="ECO:0000313" key="4">
    <source>
        <dbReference type="EMBL" id="ANI13072.1"/>
    </source>
</evidence>
<dbReference type="PRINTS" id="PR00625">
    <property type="entry name" value="JDOMAIN"/>
</dbReference>
<name>A0A1A9K690_9PSED</name>
<dbReference type="SMART" id="SM00271">
    <property type="entry name" value="DnaJ"/>
    <property type="match status" value="1"/>
</dbReference>
<dbReference type="InterPro" id="IPR001623">
    <property type="entry name" value="DnaJ_domain"/>
</dbReference>
<accession>A0A1A9K690</accession>
<keyword evidence="2" id="KW-0812">Transmembrane</keyword>
<dbReference type="PANTHER" id="PTHR24074">
    <property type="entry name" value="CO-CHAPERONE PROTEIN DJLA"/>
    <property type="match status" value="1"/>
</dbReference>
<dbReference type="InterPro" id="IPR029024">
    <property type="entry name" value="TerB-like"/>
</dbReference>
<keyword evidence="1" id="KW-0143">Chaperone</keyword>
<dbReference type="SUPFAM" id="SSF158682">
    <property type="entry name" value="TerB-like"/>
    <property type="match status" value="1"/>
</dbReference>
<dbReference type="Pfam" id="PF00226">
    <property type="entry name" value="DnaJ"/>
    <property type="match status" value="1"/>
</dbReference>
<evidence type="ECO:0000313" key="5">
    <source>
        <dbReference type="Proteomes" id="UP000077748"/>
    </source>
</evidence>
<proteinExistence type="predicted"/>
<dbReference type="AlphaFoldDB" id="A0A1A9K690"/>
<evidence type="ECO:0000256" key="2">
    <source>
        <dbReference type="SAM" id="Phobius"/>
    </source>
</evidence>
<sequence length="252" mass="27816">MFWPGTLIGIVAGWALASIPGAMLGGLLGQVLDRRLRRRSWRELLDELRGGARVPEEELLFLLLGRVAKSRGRVQDAHIQQARAEMLRLGLDEAGRLRAIDAFNRGKHGGPRLEEGVQQCRGQRPSVDGLLQACWRMAWAAGAPSAAEKALILRWGESFGLPRATVLSLAAGAEALRAPPSRAESYRQALRLLGVEDDSPVEEIKRAYRRLISQHHPDKLAGAGEARIAAATEKTREIQQAYALVRERRGFR</sequence>
<dbReference type="Pfam" id="PF05099">
    <property type="entry name" value="TerB"/>
    <property type="match status" value="1"/>
</dbReference>
<dbReference type="RefSeq" id="WP_064581822.1">
    <property type="nucleotide sequence ID" value="NZ_CP015878.1"/>
</dbReference>
<dbReference type="CDD" id="cd06257">
    <property type="entry name" value="DnaJ"/>
    <property type="match status" value="1"/>
</dbReference>
<feature type="domain" description="J" evidence="3">
    <location>
        <begin position="188"/>
        <end position="252"/>
    </location>
</feature>
<dbReference type="Gene3D" id="1.10.287.110">
    <property type="entry name" value="DnaJ domain"/>
    <property type="match status" value="1"/>
</dbReference>
<dbReference type="EMBL" id="CP015878">
    <property type="protein sequence ID" value="ANI13072.1"/>
    <property type="molecule type" value="Genomic_DNA"/>
</dbReference>